<reference evidence="7" key="1">
    <citation type="journal article" date="2013" name="Sci. Rep.">
        <title>Metagenomics uncovers a new group of low GC and ultra-small marine Actinobacteria.</title>
        <authorList>
            <person name="Ghai R."/>
            <person name="Mizuno C.M."/>
            <person name="Picazo A."/>
            <person name="Camacho A."/>
            <person name="Rodriguez-Valera F."/>
        </authorList>
    </citation>
    <scope>NUCLEOTIDE SEQUENCE</scope>
</reference>
<dbReference type="PRINTS" id="PR00107">
    <property type="entry name" value="PHOSPHOCPHPR"/>
</dbReference>
<accession>S5DJD5</accession>
<dbReference type="PROSITE" id="PS00369">
    <property type="entry name" value="PTS_HPR_HIS"/>
    <property type="match status" value="1"/>
</dbReference>
<comment type="subcellular location">
    <subcellularLocation>
        <location evidence="2">Cytoplasm</location>
    </subcellularLocation>
</comment>
<dbReference type="CDD" id="cd00367">
    <property type="entry name" value="PTS-HPr_like"/>
    <property type="match status" value="1"/>
</dbReference>
<dbReference type="Gene3D" id="3.30.1340.10">
    <property type="entry name" value="HPr-like"/>
    <property type="match status" value="1"/>
</dbReference>
<evidence type="ECO:0000256" key="3">
    <source>
        <dbReference type="ARBA" id="ARBA00020422"/>
    </source>
</evidence>
<feature type="domain" description="HPr" evidence="6">
    <location>
        <begin position="1"/>
        <end position="94"/>
    </location>
</feature>
<evidence type="ECO:0000256" key="5">
    <source>
        <dbReference type="ARBA" id="ARBA00022683"/>
    </source>
</evidence>
<dbReference type="Pfam" id="PF00381">
    <property type="entry name" value="PTS-HPr"/>
    <property type="match status" value="1"/>
</dbReference>
<dbReference type="AlphaFoldDB" id="S5DJD5"/>
<dbReference type="EMBL" id="KC811116">
    <property type="protein sequence ID" value="AGQ18911.1"/>
    <property type="molecule type" value="Genomic_DNA"/>
</dbReference>
<dbReference type="GO" id="GO:0016740">
    <property type="term" value="F:transferase activity"/>
    <property type="evidence" value="ECO:0007669"/>
    <property type="project" value="UniProtKB-KW"/>
</dbReference>
<evidence type="ECO:0000313" key="7">
    <source>
        <dbReference type="EMBL" id="AGQ18911.1"/>
    </source>
</evidence>
<dbReference type="PANTHER" id="PTHR33705">
    <property type="entry name" value="PHOSPHOCARRIER PROTEIN HPR"/>
    <property type="match status" value="1"/>
</dbReference>
<evidence type="ECO:0000256" key="2">
    <source>
        <dbReference type="ARBA" id="ARBA00004496"/>
    </source>
</evidence>
<keyword evidence="7" id="KW-0808">Transferase</keyword>
<comment type="function">
    <text evidence="1">General (non sugar-specific) component of the phosphoenolpyruvate-dependent sugar phosphotransferase system (sugar PTS). This major carbohydrate active-transport system catalyzes the phosphorylation of incoming sugar substrates concomitantly with their translocation across the cell membrane. The phosphoryl group from phosphoenolpyruvate (PEP) is transferred to the phosphoryl carrier protein HPr by enzyme I. Phospho-HPr then transfers it to the PTS EIIA domain.</text>
</comment>
<protein>
    <recommendedName>
        <fullName evidence="3">Phosphocarrier protein HPr</fullName>
    </recommendedName>
</protein>
<evidence type="ECO:0000256" key="4">
    <source>
        <dbReference type="ARBA" id="ARBA00022490"/>
    </source>
</evidence>
<keyword evidence="4" id="KW-0963">Cytoplasm</keyword>
<keyword evidence="5" id="KW-0598">Phosphotransferase system</keyword>
<proteinExistence type="predicted"/>
<dbReference type="InterPro" id="IPR000032">
    <property type="entry name" value="HPr-like"/>
</dbReference>
<sequence length="94" mass="10530">MIEKTLSVKDEVGLHARPASLFVKLAQEFEGTVVVKFNKVNKDTGEEKLVEKDGKSMIGILSLGIAKDKPFTLILDGKEEEDFMSKFEDLIENE</sequence>
<evidence type="ECO:0000259" key="6">
    <source>
        <dbReference type="PROSITE" id="PS51350"/>
    </source>
</evidence>
<dbReference type="GO" id="GO:0005737">
    <property type="term" value="C:cytoplasm"/>
    <property type="evidence" value="ECO:0007669"/>
    <property type="project" value="UniProtKB-SubCell"/>
</dbReference>
<evidence type="ECO:0000256" key="1">
    <source>
        <dbReference type="ARBA" id="ARBA00003681"/>
    </source>
</evidence>
<dbReference type="PROSITE" id="PS51350">
    <property type="entry name" value="PTS_HPR_DOM"/>
    <property type="match status" value="1"/>
</dbReference>
<dbReference type="InterPro" id="IPR050399">
    <property type="entry name" value="HPr"/>
</dbReference>
<dbReference type="InterPro" id="IPR001020">
    <property type="entry name" value="PTS_HPr_His_P_site"/>
</dbReference>
<dbReference type="NCBIfam" id="TIGR01003">
    <property type="entry name" value="PTS_HPr_family"/>
    <property type="match status" value="1"/>
</dbReference>
<name>S5DJD5_9ACTN</name>
<dbReference type="SUPFAM" id="SSF55594">
    <property type="entry name" value="HPr-like"/>
    <property type="match status" value="1"/>
</dbReference>
<dbReference type="PANTHER" id="PTHR33705:SF2">
    <property type="entry name" value="PHOSPHOCARRIER PROTEIN NPR"/>
    <property type="match status" value="1"/>
</dbReference>
<dbReference type="InterPro" id="IPR035895">
    <property type="entry name" value="HPr-like_sf"/>
</dbReference>
<dbReference type="GO" id="GO:0009401">
    <property type="term" value="P:phosphoenolpyruvate-dependent sugar phosphotransferase system"/>
    <property type="evidence" value="ECO:0007669"/>
    <property type="project" value="UniProtKB-KW"/>
</dbReference>
<organism evidence="7">
    <name type="scientific">Candidatus Actinomarina minuta</name>
    <dbReference type="NCBI Taxonomy" id="1389454"/>
    <lineage>
        <taxon>Bacteria</taxon>
        <taxon>Bacillati</taxon>
        <taxon>Actinomycetota</taxon>
        <taxon>Actinomycetes</taxon>
        <taxon>Candidatus Actinomarinidae</taxon>
        <taxon>Candidatus Actinomarinales</taxon>
        <taxon>Candidatus Actinomarineae</taxon>
        <taxon>Candidatus Actinomarinaceae</taxon>
        <taxon>Candidatus Actinomarina</taxon>
    </lineage>
</organism>